<keyword evidence="1" id="KW-0472">Membrane</keyword>
<keyword evidence="1" id="KW-1133">Transmembrane helix</keyword>
<evidence type="ECO:0000313" key="2">
    <source>
        <dbReference type="EMBL" id="KAF1912045.1"/>
    </source>
</evidence>
<feature type="transmembrane region" description="Helical" evidence="1">
    <location>
        <begin position="138"/>
        <end position="155"/>
    </location>
</feature>
<evidence type="ECO:0000313" key="3">
    <source>
        <dbReference type="Proteomes" id="UP000800096"/>
    </source>
</evidence>
<gene>
    <name evidence="2" type="ORF">BDU57DRAFT_505931</name>
</gene>
<keyword evidence="3" id="KW-1185">Reference proteome</keyword>
<sequence length="334" mass="37382">MTTRIFDEWAQYATPPNNYIGTTIFLSYIVLALYATTSISYSLFTQYTNIFRAHPKDKDELRNTSRFARARHIKIYAFLASISFATLSYHMLFFLITHYEHWSDEALSAVSGEKAKRWMLESTLFQDFATELVENKRNAVWTQIAILATWLWNIWMGRKARTHIFSASSMGHFLLLSQILPICFTACLFIIQLHLSSPDMQLSETKGQITTPATARRKIIASLHLPNILLNASLLALPSLRSHSIFMSLVLLERIILALPHTGLVSLRASDVDKSTIVSAGFIVASQVMARQSSGHFGAEAQALWKSGYAVKALGWDAVLGMGVWGCLAWGGGV</sequence>
<keyword evidence="1" id="KW-0812">Transmembrane</keyword>
<feature type="transmembrane region" description="Helical" evidence="1">
    <location>
        <begin position="175"/>
        <end position="195"/>
    </location>
</feature>
<dbReference type="EMBL" id="ML979141">
    <property type="protein sequence ID" value="KAF1912045.1"/>
    <property type="molecule type" value="Genomic_DNA"/>
</dbReference>
<organism evidence="2 3">
    <name type="scientific">Ampelomyces quisqualis</name>
    <name type="common">Powdery mildew agent</name>
    <dbReference type="NCBI Taxonomy" id="50730"/>
    <lineage>
        <taxon>Eukaryota</taxon>
        <taxon>Fungi</taxon>
        <taxon>Dikarya</taxon>
        <taxon>Ascomycota</taxon>
        <taxon>Pezizomycotina</taxon>
        <taxon>Dothideomycetes</taxon>
        <taxon>Pleosporomycetidae</taxon>
        <taxon>Pleosporales</taxon>
        <taxon>Pleosporineae</taxon>
        <taxon>Phaeosphaeriaceae</taxon>
        <taxon>Ampelomyces</taxon>
    </lineage>
</organism>
<evidence type="ECO:0000256" key="1">
    <source>
        <dbReference type="SAM" id="Phobius"/>
    </source>
</evidence>
<dbReference type="OrthoDB" id="18595at2759"/>
<proteinExistence type="predicted"/>
<dbReference type="AlphaFoldDB" id="A0A6A5Q9E4"/>
<protein>
    <submittedName>
        <fullName evidence="2">Uncharacterized protein</fullName>
    </submittedName>
</protein>
<feature type="transmembrane region" description="Helical" evidence="1">
    <location>
        <begin position="20"/>
        <end position="44"/>
    </location>
</feature>
<dbReference type="Proteomes" id="UP000800096">
    <property type="component" value="Unassembled WGS sequence"/>
</dbReference>
<accession>A0A6A5Q9E4</accession>
<reference evidence="2" key="1">
    <citation type="journal article" date="2020" name="Stud. Mycol.">
        <title>101 Dothideomycetes genomes: a test case for predicting lifestyles and emergence of pathogens.</title>
        <authorList>
            <person name="Haridas S."/>
            <person name="Albert R."/>
            <person name="Binder M."/>
            <person name="Bloem J."/>
            <person name="Labutti K."/>
            <person name="Salamov A."/>
            <person name="Andreopoulos B."/>
            <person name="Baker S."/>
            <person name="Barry K."/>
            <person name="Bills G."/>
            <person name="Bluhm B."/>
            <person name="Cannon C."/>
            <person name="Castanera R."/>
            <person name="Culley D."/>
            <person name="Daum C."/>
            <person name="Ezra D."/>
            <person name="Gonzalez J."/>
            <person name="Henrissat B."/>
            <person name="Kuo A."/>
            <person name="Liang C."/>
            <person name="Lipzen A."/>
            <person name="Lutzoni F."/>
            <person name="Magnuson J."/>
            <person name="Mondo S."/>
            <person name="Nolan M."/>
            <person name="Ohm R."/>
            <person name="Pangilinan J."/>
            <person name="Park H.-J."/>
            <person name="Ramirez L."/>
            <person name="Alfaro M."/>
            <person name="Sun H."/>
            <person name="Tritt A."/>
            <person name="Yoshinaga Y."/>
            <person name="Zwiers L.-H."/>
            <person name="Turgeon B."/>
            <person name="Goodwin S."/>
            <person name="Spatafora J."/>
            <person name="Crous P."/>
            <person name="Grigoriev I."/>
        </authorList>
    </citation>
    <scope>NUCLEOTIDE SEQUENCE</scope>
    <source>
        <strain evidence="2">HMLAC05119</strain>
    </source>
</reference>
<feature type="transmembrane region" description="Helical" evidence="1">
    <location>
        <begin position="75"/>
        <end position="96"/>
    </location>
</feature>
<name>A0A6A5Q9E4_AMPQU</name>